<name>A0A9X1FBF0_9FLAO</name>
<dbReference type="EMBL" id="JAGSPD010000030">
    <property type="protein sequence ID" value="MBV7270732.1"/>
    <property type="molecule type" value="Genomic_DNA"/>
</dbReference>
<reference evidence="1" key="1">
    <citation type="submission" date="2021-04" db="EMBL/GenBank/DDBJ databases">
        <authorList>
            <person name="Pira H."/>
            <person name="Risdian C."/>
            <person name="Wink J."/>
        </authorList>
    </citation>
    <scope>NUCLEOTIDE SEQUENCE</scope>
    <source>
        <strain evidence="1">WHY3</strain>
    </source>
</reference>
<dbReference type="InterPro" id="IPR031325">
    <property type="entry name" value="RHS_repeat"/>
</dbReference>
<sequence>AELIKYSQTQVSPYTGLPSIQIPFHTISHGGVSVPIGIAYSGGGIKVADIASWVGLGWNLQAGGLVSRTINWLPDDNDNLGYMYTSFDMAHFKANPDSSGFCCDPNEQSYQLLDHVAMSRDYEPDEFNYSIPGYSGTFYFDQALDDFVQLPYTNVKIEKVVQSPSNRKIIGFKITVPNGTVYHFGGTEPYMERIREVRSMSLTNSGVYSGTNSMYTTSIDPYYQSWMLRRIELPVSSTVIEFEYELEDNVKAIFKSNEEFLPGWNSQHEMKYSINYSQKIYTQPKLKTITFPTGSVEFKRGSVERGDLANSYPLESITLFDSAGNFIKKMQLETSQSDAIPDNEYPFFSQDPAFYKRLRLDGISIQNAANEKSKEYTFEYNPQKLPHRFSRAVDYFGYFNGRDNIDLIPRANYLPPIPLAYWGNADRSVEPDHTQAEVLTGITYPTGGYEEFIWENNTISYFKEGSVHQYRDHLLEHTEIFDSYSCMHVDGDPSNGYDHSMTIDVPVDSDGILDFDITVEGCPYTNGIQVLNDQNCSYTLYLTDLTDAPNAPQTLLAPKFKQFLTPGNSYRISATYNGNFQGCNNLQTGSPSPGDFRAIIKYTEDPTPGEYMYAGLRIKELKTFNDPSATEPQLWKKYDYTYHEESATPDLTSGGAYRLPINYIGNYSRLGLAAGDVGEYQIFSSAPLVPINGTMQGYLNVTESHYGQLDTNGSKRYTFSEFDFGQNEQVGNNAAYYYSPFPEVHKKVMLSNWRNGNLVETGYYDREGNLVKSEHFDYETANTFQKDPWDFAVEVFRMPDTEGQGNNGYAYLYGYTTEHHRLKSQTTTDYLDGGDVTVTQVHTYDNNPLLASSTSTTSSNGNVQESHITYAQDLASPTPAEQILIDQNRFEPVRTEQTVSDANDVLAQSATQTVYQIFGATRALPSAVQTLKGGESPTNLPKNRIHFYRYEANGKPMEVSRADGTRIIYIWGYNNTLPVAKIENASYETLTPGQQTAIGEAKFASAWEGDTCMGTTGCEEADLRDSLNALRAEFPDAMVTTYTYDPLVGATSMTDPKGRTVYYEYDNFNRLKQVRDEDGNIMGENRYNYHTSSNN</sequence>
<proteinExistence type="predicted"/>
<evidence type="ECO:0000313" key="2">
    <source>
        <dbReference type="Proteomes" id="UP001138894"/>
    </source>
</evidence>
<dbReference type="RefSeq" id="WP_218548006.1">
    <property type="nucleotide sequence ID" value="NZ_JAGSPD010000030.1"/>
</dbReference>
<protein>
    <submittedName>
        <fullName evidence="1">RHS repeat protein</fullName>
    </submittedName>
</protein>
<feature type="non-terminal residue" evidence="1">
    <location>
        <position position="1"/>
    </location>
</feature>
<comment type="caution">
    <text evidence="1">The sequence shown here is derived from an EMBL/GenBank/DDBJ whole genome shotgun (WGS) entry which is preliminary data.</text>
</comment>
<evidence type="ECO:0000313" key="1">
    <source>
        <dbReference type="EMBL" id="MBV7270732.1"/>
    </source>
</evidence>
<organism evidence="1 2">
    <name type="scientific">Winogradskyella luteola</name>
    <dbReference type="NCBI Taxonomy" id="2828330"/>
    <lineage>
        <taxon>Bacteria</taxon>
        <taxon>Pseudomonadati</taxon>
        <taxon>Bacteroidota</taxon>
        <taxon>Flavobacteriia</taxon>
        <taxon>Flavobacteriales</taxon>
        <taxon>Flavobacteriaceae</taxon>
        <taxon>Winogradskyella</taxon>
    </lineage>
</organism>
<dbReference type="Proteomes" id="UP001138894">
    <property type="component" value="Unassembled WGS sequence"/>
</dbReference>
<gene>
    <name evidence="1" type="ORF">KCG49_16230</name>
</gene>
<keyword evidence="2" id="KW-1185">Reference proteome</keyword>
<dbReference type="Pfam" id="PF05593">
    <property type="entry name" value="RHS_repeat"/>
    <property type="match status" value="1"/>
</dbReference>
<dbReference type="AlphaFoldDB" id="A0A9X1FBF0"/>
<accession>A0A9X1FBF0</accession>